<keyword evidence="5" id="KW-1003">Cell membrane</keyword>
<accession>A0AAW5QW86</accession>
<keyword evidence="8 14" id="KW-1133">Transmembrane helix</keyword>
<dbReference type="PANTHER" id="PTHR34697:SF2">
    <property type="entry name" value="PHOSPHATIDYLGLYCEROL LYSYLTRANSFERASE"/>
    <property type="match status" value="1"/>
</dbReference>
<dbReference type="NCBIfam" id="NF033480">
    <property type="entry name" value="bifunc_MprF"/>
    <property type="match status" value="1"/>
</dbReference>
<dbReference type="PANTHER" id="PTHR34697">
    <property type="entry name" value="PHOSPHATIDYLGLYCEROL LYSYLTRANSFERASE"/>
    <property type="match status" value="1"/>
</dbReference>
<evidence type="ECO:0000256" key="2">
    <source>
        <dbReference type="ARBA" id="ARBA00008627"/>
    </source>
</evidence>
<evidence type="ECO:0000256" key="1">
    <source>
        <dbReference type="ARBA" id="ARBA00004651"/>
    </source>
</evidence>
<dbReference type="InterPro" id="IPR022791">
    <property type="entry name" value="L-PG_synthase/AglD"/>
</dbReference>
<keyword evidence="9" id="KW-0443">Lipid metabolism</keyword>
<dbReference type="InterPro" id="IPR051211">
    <property type="entry name" value="PG_lysyltransferase"/>
</dbReference>
<feature type="transmembrane region" description="Helical" evidence="14">
    <location>
        <begin position="501"/>
        <end position="519"/>
    </location>
</feature>
<dbReference type="GO" id="GO:0005886">
    <property type="term" value="C:plasma membrane"/>
    <property type="evidence" value="ECO:0007669"/>
    <property type="project" value="UniProtKB-SubCell"/>
</dbReference>
<proteinExistence type="inferred from homology"/>
<evidence type="ECO:0000256" key="9">
    <source>
        <dbReference type="ARBA" id="ARBA00023098"/>
    </source>
</evidence>
<keyword evidence="10 14" id="KW-0472">Membrane</keyword>
<evidence type="ECO:0000256" key="14">
    <source>
        <dbReference type="SAM" id="Phobius"/>
    </source>
</evidence>
<comment type="similarity">
    <text evidence="2">Belongs to the LPG synthase family.</text>
</comment>
<dbReference type="InterPro" id="IPR024320">
    <property type="entry name" value="LPG_synthase_C"/>
</dbReference>
<evidence type="ECO:0000256" key="4">
    <source>
        <dbReference type="ARBA" id="ARBA00021546"/>
    </source>
</evidence>
<evidence type="ECO:0000256" key="5">
    <source>
        <dbReference type="ARBA" id="ARBA00022475"/>
    </source>
</evidence>
<dbReference type="Proteomes" id="UP001320898">
    <property type="component" value="Unassembled WGS sequence"/>
</dbReference>
<evidence type="ECO:0000256" key="3">
    <source>
        <dbReference type="ARBA" id="ARBA00012014"/>
    </source>
</evidence>
<feature type="transmembrane region" description="Helical" evidence="14">
    <location>
        <begin position="284"/>
        <end position="309"/>
    </location>
</feature>
<feature type="transmembrane region" description="Helical" evidence="14">
    <location>
        <begin position="59"/>
        <end position="81"/>
    </location>
</feature>
<evidence type="ECO:0000256" key="13">
    <source>
        <dbReference type="ARBA" id="ARBA00047540"/>
    </source>
</evidence>
<sequence length="865" mass="93763">MSGSDWQARLRAIGGRQIANAAVTVVIAVIAVFVLRQQLANVNLHEVRGAIDTVPTGNIVLAVLLIAIGYLCLASYDWLAFRVVDRAVPARQAFLTGFTSYAFSNTLGFALLTGGSIRYRAYSTLGVSLSEIALVTVYSHLAFAFGAATILVLAGVLEYDQIAYAVSVPPTVPWALALVGALAIIGYFVLCALRGGGTFEFRRFSVPIPTMPVALTQWAVATVDVLAVSAALYLLVPVPLPYDFLAFAGITVAAFAIGIASHVPGGLGVIEAVLILSVPDEAKAGLFAAMLLFRVFYFVLPLAIAGALVTAEAAFSGFAHITLFGGRAGAMLRTLAPQLIGAGVFVAGALLLFSAVTPARVAHLDILRTVLPLPVLEASHLISSVAGLGLLILSRGLMRRLRVAWRMTVAMLVLAIAVSLLKGLDYVEAILLAMVLILVVTARDSFHRRSGFAPGTFSLAWLSAIGAILVIAAWFGFFAYRHVEYRDELWWQFAWDGDAPRFLRAMVVVGAAGLLFLIWRIQAPSRPPGPARQPVPDSVRRLLDHSTDPESTVVLLGDKRLLVTPDETAFLMYQIQGSSWIALGEPVGTPEGRQEAAWAFRELVDSYGGTPVFYALRADALPLMLDLGLTVTKFGEEARVPLAEFSLDGPKYKDFRYAIRRAERDGARFEIVPKASIEAILPELKDVSDEWLADKAGGEKGFSLGYFSEDYLRNFDIAVVRVDERIVAFANILRSGTGKAEFSVDLMRHRTVSPYGTMDYLFAELMLAAKAEGYTWFDLGMAPLSGFEHHRLAPTWHKVGNFLFAHGSALYNFTGLRAYKDKFHPVWTPRYIALPGGFALPRVLMDCATLISGGPGDFVKKAIRK</sequence>
<keyword evidence="11" id="KW-0046">Antibiotic resistance</keyword>
<dbReference type="EC" id="2.3.2.3" evidence="3"/>
<dbReference type="AlphaFoldDB" id="A0AAW5QW86"/>
<dbReference type="RefSeq" id="WP_261615355.1">
    <property type="nucleotide sequence ID" value="NZ_JALIDZ010000003.1"/>
</dbReference>
<feature type="transmembrane region" description="Helical" evidence="14">
    <location>
        <begin position="215"/>
        <end position="235"/>
    </location>
</feature>
<comment type="subcellular location">
    <subcellularLocation>
        <location evidence="1">Cell membrane</location>
        <topology evidence="1">Multi-pass membrane protein</topology>
    </subcellularLocation>
</comment>
<evidence type="ECO:0000256" key="6">
    <source>
        <dbReference type="ARBA" id="ARBA00022679"/>
    </source>
</evidence>
<dbReference type="Pfam" id="PF09924">
    <property type="entry name" value="LPG_synthase_C"/>
    <property type="match status" value="1"/>
</dbReference>
<keyword evidence="17" id="KW-1185">Reference proteome</keyword>
<evidence type="ECO:0000256" key="10">
    <source>
        <dbReference type="ARBA" id="ARBA00023136"/>
    </source>
</evidence>
<dbReference type="Gene3D" id="3.40.630.30">
    <property type="match status" value="1"/>
</dbReference>
<evidence type="ECO:0000313" key="17">
    <source>
        <dbReference type="Proteomes" id="UP001320898"/>
    </source>
</evidence>
<feature type="transmembrane region" description="Helical" evidence="14">
    <location>
        <begin position="330"/>
        <end position="353"/>
    </location>
</feature>
<dbReference type="EMBL" id="JALIDZ010000003">
    <property type="protein sequence ID" value="MCT8971784.1"/>
    <property type="molecule type" value="Genomic_DNA"/>
</dbReference>
<evidence type="ECO:0000313" key="16">
    <source>
        <dbReference type="EMBL" id="MCT8971784.1"/>
    </source>
</evidence>
<dbReference type="SUPFAM" id="SSF55729">
    <property type="entry name" value="Acyl-CoA N-acyltransferases (Nat)"/>
    <property type="match status" value="1"/>
</dbReference>
<evidence type="ECO:0000256" key="8">
    <source>
        <dbReference type="ARBA" id="ARBA00022989"/>
    </source>
</evidence>
<dbReference type="GO" id="GO:0046677">
    <property type="term" value="P:response to antibiotic"/>
    <property type="evidence" value="ECO:0007669"/>
    <property type="project" value="UniProtKB-KW"/>
</dbReference>
<dbReference type="GO" id="GO:0050071">
    <property type="term" value="F:phosphatidylglycerol lysyltransferase activity"/>
    <property type="evidence" value="ECO:0007669"/>
    <property type="project" value="UniProtKB-EC"/>
</dbReference>
<evidence type="ECO:0000256" key="7">
    <source>
        <dbReference type="ARBA" id="ARBA00022692"/>
    </source>
</evidence>
<feature type="transmembrane region" description="Helical" evidence="14">
    <location>
        <begin position="93"/>
        <end position="117"/>
    </location>
</feature>
<feature type="transmembrane region" description="Helical" evidence="14">
    <location>
        <begin position="373"/>
        <end position="391"/>
    </location>
</feature>
<comment type="caution">
    <text evidence="16">The sequence shown here is derived from an EMBL/GenBank/DDBJ whole genome shotgun (WGS) entry which is preliminary data.</text>
</comment>
<evidence type="ECO:0000259" key="15">
    <source>
        <dbReference type="Pfam" id="PF09924"/>
    </source>
</evidence>
<protein>
    <recommendedName>
        <fullName evidence="4">Phosphatidylglycerol lysyltransferase</fullName>
        <ecNumber evidence="3">2.3.2.3</ecNumber>
    </recommendedName>
    <alternativeName>
        <fullName evidence="12">Lysylphosphatidylglycerol synthase</fullName>
    </alternativeName>
</protein>
<feature type="transmembrane region" description="Helical" evidence="14">
    <location>
        <begin position="137"/>
        <end position="159"/>
    </location>
</feature>
<feature type="transmembrane region" description="Helical" evidence="14">
    <location>
        <begin position="403"/>
        <end position="421"/>
    </location>
</feature>
<keyword evidence="6" id="KW-0808">Transferase</keyword>
<dbReference type="GO" id="GO:0055091">
    <property type="term" value="P:phospholipid homeostasis"/>
    <property type="evidence" value="ECO:0007669"/>
    <property type="project" value="TreeGrafter"/>
</dbReference>
<keyword evidence="7 14" id="KW-0812">Transmembrane</keyword>
<organism evidence="16 17">
    <name type="scientific">Microbaculum marinisediminis</name>
    <dbReference type="NCBI Taxonomy" id="2931392"/>
    <lineage>
        <taxon>Bacteria</taxon>
        <taxon>Pseudomonadati</taxon>
        <taxon>Pseudomonadota</taxon>
        <taxon>Alphaproteobacteria</taxon>
        <taxon>Hyphomicrobiales</taxon>
        <taxon>Tepidamorphaceae</taxon>
        <taxon>Microbaculum</taxon>
    </lineage>
</organism>
<evidence type="ECO:0000256" key="11">
    <source>
        <dbReference type="ARBA" id="ARBA00023251"/>
    </source>
</evidence>
<feature type="transmembrane region" description="Helical" evidence="14">
    <location>
        <begin position="458"/>
        <end position="481"/>
    </location>
</feature>
<dbReference type="Pfam" id="PF03706">
    <property type="entry name" value="LPG_synthase_TM"/>
    <property type="match status" value="1"/>
</dbReference>
<evidence type="ECO:0000256" key="12">
    <source>
        <dbReference type="ARBA" id="ARBA00031899"/>
    </source>
</evidence>
<dbReference type="InterPro" id="IPR016181">
    <property type="entry name" value="Acyl_CoA_acyltransferase"/>
</dbReference>
<name>A0AAW5QW86_9HYPH</name>
<feature type="transmembrane region" description="Helical" evidence="14">
    <location>
        <begin position="242"/>
        <end position="264"/>
    </location>
</feature>
<feature type="transmembrane region" description="Helical" evidence="14">
    <location>
        <begin position="171"/>
        <end position="195"/>
    </location>
</feature>
<feature type="transmembrane region" description="Helical" evidence="14">
    <location>
        <begin position="21"/>
        <end position="39"/>
    </location>
</feature>
<dbReference type="GO" id="GO:0006629">
    <property type="term" value="P:lipid metabolic process"/>
    <property type="evidence" value="ECO:0007669"/>
    <property type="project" value="UniProtKB-KW"/>
</dbReference>
<feature type="domain" description="Phosphatidylglycerol lysyltransferase C-terminal" evidence="15">
    <location>
        <begin position="541"/>
        <end position="833"/>
    </location>
</feature>
<reference evidence="16 17" key="1">
    <citation type="submission" date="2022-04" db="EMBL/GenBank/DDBJ databases">
        <authorList>
            <person name="Ye Y.-Q."/>
            <person name="Du Z.-J."/>
        </authorList>
    </citation>
    <scope>NUCLEOTIDE SEQUENCE [LARGE SCALE GENOMIC DNA]</scope>
    <source>
        <strain evidence="16 17">A6E488</strain>
    </source>
</reference>
<feature type="transmembrane region" description="Helical" evidence="14">
    <location>
        <begin position="427"/>
        <end position="446"/>
    </location>
</feature>
<comment type="catalytic activity">
    <reaction evidence="13">
        <text>L-lysyl-tRNA(Lys) + a 1,2-diacyl-sn-glycero-3-phospho-(1'-sn-glycerol) = a 1,2-diacyl-sn-glycero-3-phospho-1'-(3'-O-L-lysyl)-sn-glycerol + tRNA(Lys)</text>
        <dbReference type="Rhea" id="RHEA:10668"/>
        <dbReference type="Rhea" id="RHEA-COMP:9696"/>
        <dbReference type="Rhea" id="RHEA-COMP:9697"/>
        <dbReference type="ChEBI" id="CHEBI:64716"/>
        <dbReference type="ChEBI" id="CHEBI:75792"/>
        <dbReference type="ChEBI" id="CHEBI:78442"/>
        <dbReference type="ChEBI" id="CHEBI:78529"/>
        <dbReference type="EC" id="2.3.2.3"/>
    </reaction>
</comment>
<gene>
    <name evidence="16" type="primary">mprF</name>
    <name evidence="16" type="ORF">MUB46_07955</name>
</gene>